<dbReference type="EMBL" id="AAOH01000007">
    <property type="protein sequence ID" value="EAR27228.1"/>
    <property type="molecule type" value="Genomic_DNA"/>
</dbReference>
<sequence>MSIIVDRHQTDFLYQQVAQLIRDMKQQGTLQAGQKLPSLRVMAANLAVSVPTIKQAYLELERQGLIEAKSKSGYFLKAMDLLAAKPKRRRMLNQPVAVQKQSLIEQVYDAIHRPGVVPFGIANPIAASPTVKALSRTMRRVMSMSGQSAINYGPMDGFAPLKKQLIYRYLDFGIGVNFDELIITNGAQEALAIALQCVAKPGDVIAIESPTYFGIIELIESLGLKALEIPICSEQGIWLDDLAKALEQHKIVAGVFSTSVNNPVGSFMPEANRAALVVLLESHEVVLIEDDVYGDLHFTEQRAKPAQYYSQKGLVITCSSFSKTAAPSYRIGWMIAGRFAKQALRLKRALSCSAPLLNQWTLSEFLASGDYDRNLVRLRQILRSNKERMIHQIQRHFPIETCISDPQGGCVIWIELPVGYDATRLFHEALEHNISITPGSIFSASDKYQRCLRMSYGLTWTLEIEQAIAQLGALLKTRR</sequence>
<keyword evidence="2" id="KW-0663">Pyridoxal phosphate</keyword>
<dbReference type="InterPro" id="IPR000524">
    <property type="entry name" value="Tscrpt_reg_HTH_GntR"/>
</dbReference>
<dbReference type="SUPFAM" id="SSF46785">
    <property type="entry name" value="Winged helix' DNA-binding domain"/>
    <property type="match status" value="1"/>
</dbReference>
<evidence type="ECO:0000259" key="6">
    <source>
        <dbReference type="PROSITE" id="PS50949"/>
    </source>
</evidence>
<gene>
    <name evidence="7" type="ORF">PTD2_06140</name>
</gene>
<dbReference type="Gene3D" id="1.10.10.10">
    <property type="entry name" value="Winged helix-like DNA-binding domain superfamily/Winged helix DNA-binding domain"/>
    <property type="match status" value="1"/>
</dbReference>
<feature type="domain" description="HTH gntR-type" evidence="6">
    <location>
        <begin position="11"/>
        <end position="79"/>
    </location>
</feature>
<dbReference type="SMART" id="SM00345">
    <property type="entry name" value="HTH_GNTR"/>
    <property type="match status" value="1"/>
</dbReference>
<dbReference type="Gene3D" id="3.90.1150.10">
    <property type="entry name" value="Aspartate Aminotransferase, domain 1"/>
    <property type="match status" value="1"/>
</dbReference>
<dbReference type="Proteomes" id="UP000006201">
    <property type="component" value="Unassembled WGS sequence"/>
</dbReference>
<dbReference type="InterPro" id="IPR015422">
    <property type="entry name" value="PyrdxlP-dep_Trfase_small"/>
</dbReference>
<dbReference type="InterPro" id="IPR036388">
    <property type="entry name" value="WH-like_DNA-bd_sf"/>
</dbReference>
<evidence type="ECO:0000313" key="8">
    <source>
        <dbReference type="Proteomes" id="UP000006201"/>
    </source>
</evidence>
<dbReference type="GO" id="GO:0003677">
    <property type="term" value="F:DNA binding"/>
    <property type="evidence" value="ECO:0007669"/>
    <property type="project" value="UniProtKB-KW"/>
</dbReference>
<keyword evidence="4" id="KW-0238">DNA-binding</keyword>
<dbReference type="Pfam" id="PF00392">
    <property type="entry name" value="GntR"/>
    <property type="match status" value="1"/>
</dbReference>
<accession>A4CE36</accession>
<dbReference type="SUPFAM" id="SSF53383">
    <property type="entry name" value="PLP-dependent transferases"/>
    <property type="match status" value="1"/>
</dbReference>
<dbReference type="CDD" id="cd00609">
    <property type="entry name" value="AAT_like"/>
    <property type="match status" value="1"/>
</dbReference>
<dbReference type="STRING" id="87626.PTD2_06140"/>
<evidence type="ECO:0000313" key="7">
    <source>
        <dbReference type="EMBL" id="EAR27228.1"/>
    </source>
</evidence>
<comment type="caution">
    <text evidence="7">The sequence shown here is derived from an EMBL/GenBank/DDBJ whole genome shotgun (WGS) entry which is preliminary data.</text>
</comment>
<proteinExistence type="inferred from homology"/>
<dbReference type="InterPro" id="IPR015424">
    <property type="entry name" value="PyrdxlP-dep_Trfase"/>
</dbReference>
<comment type="similarity">
    <text evidence="1">In the C-terminal section; belongs to the class-I pyridoxal-phosphate-dependent aminotransferase family.</text>
</comment>
<protein>
    <submittedName>
        <fullName evidence="7">Putative transcriptional regulator YdcR (GntR family) protein</fullName>
    </submittedName>
</protein>
<dbReference type="Pfam" id="PF00155">
    <property type="entry name" value="Aminotran_1_2"/>
    <property type="match status" value="1"/>
</dbReference>
<dbReference type="InterPro" id="IPR015421">
    <property type="entry name" value="PyrdxlP-dep_Trfase_major"/>
</dbReference>
<dbReference type="PANTHER" id="PTHR46577:SF1">
    <property type="entry name" value="HTH-TYPE TRANSCRIPTIONAL REGULATORY PROTEIN GABR"/>
    <property type="match status" value="1"/>
</dbReference>
<evidence type="ECO:0000256" key="3">
    <source>
        <dbReference type="ARBA" id="ARBA00023015"/>
    </source>
</evidence>
<dbReference type="OrthoDB" id="9804020at2"/>
<reference evidence="7 8" key="1">
    <citation type="submission" date="2006-02" db="EMBL/GenBank/DDBJ databases">
        <authorList>
            <person name="Moran M.A."/>
            <person name="Kjelleberg S."/>
            <person name="Egan S."/>
            <person name="Saunders N."/>
            <person name="Thomas T."/>
            <person name="Ferriera S."/>
            <person name="Johnson J."/>
            <person name="Kravitz S."/>
            <person name="Halpern A."/>
            <person name="Remington K."/>
            <person name="Beeson K."/>
            <person name="Tran B."/>
            <person name="Rogers Y.-H."/>
            <person name="Friedman R."/>
            <person name="Venter J.C."/>
        </authorList>
    </citation>
    <scope>NUCLEOTIDE SEQUENCE [LARGE SCALE GENOMIC DNA]</scope>
    <source>
        <strain evidence="7 8">D2</strain>
    </source>
</reference>
<evidence type="ECO:0000256" key="5">
    <source>
        <dbReference type="ARBA" id="ARBA00023163"/>
    </source>
</evidence>
<name>A4CE36_9GAMM</name>
<dbReference type="InterPro" id="IPR051446">
    <property type="entry name" value="HTH_trans_reg/aminotransferase"/>
</dbReference>
<dbReference type="InterPro" id="IPR004839">
    <property type="entry name" value="Aminotransferase_I/II_large"/>
</dbReference>
<dbReference type="CDD" id="cd07377">
    <property type="entry name" value="WHTH_GntR"/>
    <property type="match status" value="1"/>
</dbReference>
<dbReference type="PROSITE" id="PS50949">
    <property type="entry name" value="HTH_GNTR"/>
    <property type="match status" value="1"/>
</dbReference>
<evidence type="ECO:0000256" key="4">
    <source>
        <dbReference type="ARBA" id="ARBA00023125"/>
    </source>
</evidence>
<keyword evidence="5" id="KW-0804">Transcription</keyword>
<dbReference type="PANTHER" id="PTHR46577">
    <property type="entry name" value="HTH-TYPE TRANSCRIPTIONAL REGULATORY PROTEIN GABR"/>
    <property type="match status" value="1"/>
</dbReference>
<evidence type="ECO:0000256" key="1">
    <source>
        <dbReference type="ARBA" id="ARBA00005384"/>
    </source>
</evidence>
<dbReference type="GO" id="GO:0030170">
    <property type="term" value="F:pyridoxal phosphate binding"/>
    <property type="evidence" value="ECO:0007669"/>
    <property type="project" value="InterPro"/>
</dbReference>
<keyword evidence="3" id="KW-0805">Transcription regulation</keyword>
<evidence type="ECO:0000256" key="2">
    <source>
        <dbReference type="ARBA" id="ARBA00022898"/>
    </source>
</evidence>
<dbReference type="eggNOG" id="COG1167">
    <property type="taxonomic scope" value="Bacteria"/>
</dbReference>
<dbReference type="InterPro" id="IPR036390">
    <property type="entry name" value="WH_DNA-bd_sf"/>
</dbReference>
<organism evidence="7 8">
    <name type="scientific">Pseudoalteromonas tunicata D2</name>
    <dbReference type="NCBI Taxonomy" id="87626"/>
    <lineage>
        <taxon>Bacteria</taxon>
        <taxon>Pseudomonadati</taxon>
        <taxon>Pseudomonadota</taxon>
        <taxon>Gammaproteobacteria</taxon>
        <taxon>Alteromonadales</taxon>
        <taxon>Pseudoalteromonadaceae</taxon>
        <taxon>Pseudoalteromonas</taxon>
    </lineage>
</organism>
<dbReference type="RefSeq" id="WP_009839091.1">
    <property type="nucleotide sequence ID" value="NZ_AAOH01000007.1"/>
</dbReference>
<dbReference type="HOGENOM" id="CLU_017584_0_0_6"/>
<dbReference type="Gene3D" id="3.40.640.10">
    <property type="entry name" value="Type I PLP-dependent aspartate aminotransferase-like (Major domain)"/>
    <property type="match status" value="1"/>
</dbReference>
<keyword evidence="8" id="KW-1185">Reference proteome</keyword>
<dbReference type="AlphaFoldDB" id="A4CE36"/>
<dbReference type="GO" id="GO:0003700">
    <property type="term" value="F:DNA-binding transcription factor activity"/>
    <property type="evidence" value="ECO:0007669"/>
    <property type="project" value="InterPro"/>
</dbReference>